<evidence type="ECO:0000256" key="3">
    <source>
        <dbReference type="ARBA" id="ARBA00022989"/>
    </source>
</evidence>
<feature type="transmembrane region" description="Helical" evidence="5">
    <location>
        <begin position="108"/>
        <end position="127"/>
    </location>
</feature>
<feature type="transmembrane region" description="Helical" evidence="5">
    <location>
        <begin position="164"/>
        <end position="182"/>
    </location>
</feature>
<dbReference type="Gene3D" id="1.20.1070.10">
    <property type="entry name" value="Rhodopsin 7-helix transmembrane proteins"/>
    <property type="match status" value="1"/>
</dbReference>
<keyword evidence="2 5" id="KW-0812">Transmembrane</keyword>
<protein>
    <recommendedName>
        <fullName evidence="6">G-protein coupled receptors family 1 profile domain-containing protein</fullName>
    </recommendedName>
</protein>
<gene>
    <name evidence="7" type="ORF">GPM918_LOCUS1914</name>
    <name evidence="8" type="ORF">SRO942_LOCUS1914</name>
</gene>
<evidence type="ECO:0000256" key="1">
    <source>
        <dbReference type="ARBA" id="ARBA00004370"/>
    </source>
</evidence>
<dbReference type="Proteomes" id="UP000681722">
    <property type="component" value="Unassembled WGS sequence"/>
</dbReference>
<feature type="transmembrane region" description="Helical" evidence="5">
    <location>
        <begin position="45"/>
        <end position="69"/>
    </location>
</feature>
<feature type="transmembrane region" description="Helical" evidence="5">
    <location>
        <begin position="75"/>
        <end position="96"/>
    </location>
</feature>
<dbReference type="InterPro" id="IPR052954">
    <property type="entry name" value="GPCR-Ligand_Int"/>
</dbReference>
<accession>A0A813QRT5</accession>
<dbReference type="AlphaFoldDB" id="A0A813QRT5"/>
<evidence type="ECO:0000259" key="6">
    <source>
        <dbReference type="PROSITE" id="PS50262"/>
    </source>
</evidence>
<dbReference type="PANTHER" id="PTHR46641">
    <property type="entry name" value="FMRFAMIDE RECEPTOR-RELATED"/>
    <property type="match status" value="1"/>
</dbReference>
<feature type="domain" description="G-protein coupled receptors family 1 profile" evidence="6">
    <location>
        <begin position="60"/>
        <end position="341"/>
    </location>
</feature>
<organism evidence="7 9">
    <name type="scientific">Didymodactylos carnosus</name>
    <dbReference type="NCBI Taxonomy" id="1234261"/>
    <lineage>
        <taxon>Eukaryota</taxon>
        <taxon>Metazoa</taxon>
        <taxon>Spiralia</taxon>
        <taxon>Gnathifera</taxon>
        <taxon>Rotifera</taxon>
        <taxon>Eurotatoria</taxon>
        <taxon>Bdelloidea</taxon>
        <taxon>Philodinida</taxon>
        <taxon>Philodinidae</taxon>
        <taxon>Didymodactylos</taxon>
    </lineage>
</organism>
<evidence type="ECO:0000256" key="5">
    <source>
        <dbReference type="SAM" id="Phobius"/>
    </source>
</evidence>
<dbReference type="InterPro" id="IPR000276">
    <property type="entry name" value="GPCR_Rhodpsn"/>
</dbReference>
<feature type="transmembrane region" description="Helical" evidence="5">
    <location>
        <begin position="234"/>
        <end position="255"/>
    </location>
</feature>
<dbReference type="Proteomes" id="UP000663829">
    <property type="component" value="Unassembled WGS sequence"/>
</dbReference>
<dbReference type="PANTHER" id="PTHR46641:SF2">
    <property type="entry name" value="FMRFAMIDE RECEPTOR"/>
    <property type="match status" value="1"/>
</dbReference>
<dbReference type="PROSITE" id="PS50262">
    <property type="entry name" value="G_PROTEIN_RECEP_F1_2"/>
    <property type="match status" value="1"/>
</dbReference>
<comment type="subcellular location">
    <subcellularLocation>
        <location evidence="1">Membrane</location>
    </subcellularLocation>
</comment>
<feature type="transmembrane region" description="Helical" evidence="5">
    <location>
        <begin position="325"/>
        <end position="348"/>
    </location>
</feature>
<keyword evidence="9" id="KW-1185">Reference proteome</keyword>
<evidence type="ECO:0000313" key="9">
    <source>
        <dbReference type="Proteomes" id="UP000663829"/>
    </source>
</evidence>
<dbReference type="OrthoDB" id="10011262at2759"/>
<evidence type="ECO:0000313" key="7">
    <source>
        <dbReference type="EMBL" id="CAF0770804.1"/>
    </source>
</evidence>
<dbReference type="EMBL" id="CAJOBC010000196">
    <property type="protein sequence ID" value="CAF3552929.1"/>
    <property type="molecule type" value="Genomic_DNA"/>
</dbReference>
<name>A0A813QRT5_9BILA</name>
<dbReference type="GO" id="GO:0004930">
    <property type="term" value="F:G protein-coupled receptor activity"/>
    <property type="evidence" value="ECO:0007669"/>
    <property type="project" value="InterPro"/>
</dbReference>
<evidence type="ECO:0000256" key="4">
    <source>
        <dbReference type="ARBA" id="ARBA00023136"/>
    </source>
</evidence>
<dbReference type="InterPro" id="IPR017452">
    <property type="entry name" value="GPCR_Rhodpsn_7TM"/>
</dbReference>
<proteinExistence type="predicted"/>
<evidence type="ECO:0000313" key="8">
    <source>
        <dbReference type="EMBL" id="CAF3552929.1"/>
    </source>
</evidence>
<keyword evidence="4 5" id="KW-0472">Membrane</keyword>
<evidence type="ECO:0000256" key="2">
    <source>
        <dbReference type="ARBA" id="ARBA00022692"/>
    </source>
</evidence>
<sequence length="426" mass="49607">MLTFINNTIITNTIENDDDLTFDQSDIDKLWVKINRSNDKSFSSYITIFNILFSCMGTLSNLMSLIVLLKLSFNLSTFIYLTGLTLSDMITCSSILMTQLEHMPTSIFLKPLLVKYIELFFGALAAGSRVLSLWISTAVTCDRWILICHPAMGRRLCTVPRARLILKILFFIAFIYIIPLIFEYKIHYVTVNFNFTHQQRNTSNHKGNIMITKKFTELGTTKAFRWTYMFFNVVFVYTVLTVTNITFNLQLICVLRKIKQRAKKLGKIKHQSSYHVTIMVIVMVLILLFCRIPTIVLWGLWSFESSITLFFDKNSQSFARSFHELVNLIALINAATNFIPFCIFGTLFRKKCISFYCCWFRRFKDKDERQSQQGRKKTLIRLLAPNKNQSEIQMHSTITSNNRITQTSTKFITREDDHNLDSPLLR</sequence>
<dbReference type="PRINTS" id="PR00237">
    <property type="entry name" value="GPCRRHODOPSN"/>
</dbReference>
<comment type="caution">
    <text evidence="7">The sequence shown here is derived from an EMBL/GenBank/DDBJ whole genome shotgun (WGS) entry which is preliminary data.</text>
</comment>
<dbReference type="SUPFAM" id="SSF81321">
    <property type="entry name" value="Family A G protein-coupled receptor-like"/>
    <property type="match status" value="1"/>
</dbReference>
<keyword evidence="3 5" id="KW-1133">Transmembrane helix</keyword>
<feature type="transmembrane region" description="Helical" evidence="5">
    <location>
        <begin position="276"/>
        <end position="301"/>
    </location>
</feature>
<reference evidence="7" key="1">
    <citation type="submission" date="2021-02" db="EMBL/GenBank/DDBJ databases">
        <authorList>
            <person name="Nowell W R."/>
        </authorList>
    </citation>
    <scope>NUCLEOTIDE SEQUENCE</scope>
</reference>
<dbReference type="CDD" id="cd14978">
    <property type="entry name" value="7tmA_FMRFamide_R-like"/>
    <property type="match status" value="1"/>
</dbReference>
<dbReference type="GO" id="GO:0016020">
    <property type="term" value="C:membrane"/>
    <property type="evidence" value="ECO:0007669"/>
    <property type="project" value="UniProtKB-SubCell"/>
</dbReference>
<dbReference type="Pfam" id="PF00001">
    <property type="entry name" value="7tm_1"/>
    <property type="match status" value="1"/>
</dbReference>
<dbReference type="EMBL" id="CAJNOQ010000196">
    <property type="protein sequence ID" value="CAF0770804.1"/>
    <property type="molecule type" value="Genomic_DNA"/>
</dbReference>